<gene>
    <name evidence="1" type="ORF">FH608_046460</name>
</gene>
<accession>A0A5C4V664</accession>
<organism evidence="1 2">
    <name type="scientific">Nonomuraea phyllanthi</name>
    <dbReference type="NCBI Taxonomy" id="2219224"/>
    <lineage>
        <taxon>Bacteria</taxon>
        <taxon>Bacillati</taxon>
        <taxon>Actinomycetota</taxon>
        <taxon>Actinomycetes</taxon>
        <taxon>Streptosporangiales</taxon>
        <taxon>Streptosporangiaceae</taxon>
        <taxon>Nonomuraea</taxon>
    </lineage>
</organism>
<name>A0A5C4V664_9ACTN</name>
<dbReference type="Proteomes" id="UP000312512">
    <property type="component" value="Unassembled WGS sequence"/>
</dbReference>
<comment type="caution">
    <text evidence="1">The sequence shown here is derived from an EMBL/GenBank/DDBJ whole genome shotgun (WGS) entry which is preliminary data.</text>
</comment>
<dbReference type="AlphaFoldDB" id="A0A5C4V664"/>
<evidence type="ECO:0000313" key="2">
    <source>
        <dbReference type="Proteomes" id="UP000312512"/>
    </source>
</evidence>
<dbReference type="EMBL" id="VDLX02000028">
    <property type="protein sequence ID" value="KAB8186936.1"/>
    <property type="molecule type" value="Genomic_DNA"/>
</dbReference>
<protein>
    <submittedName>
        <fullName evidence="1">Uncharacterized protein</fullName>
    </submittedName>
</protein>
<proteinExistence type="predicted"/>
<reference evidence="1 2" key="1">
    <citation type="submission" date="2019-10" db="EMBL/GenBank/DDBJ databases">
        <title>Nonomuraea sp. nov., isolated from Phyllanthus amarus.</title>
        <authorList>
            <person name="Klykleung N."/>
            <person name="Tanasupawat S."/>
        </authorList>
    </citation>
    <scope>NUCLEOTIDE SEQUENCE [LARGE SCALE GENOMIC DNA]</scope>
    <source>
        <strain evidence="1 2">PA1-10</strain>
    </source>
</reference>
<evidence type="ECO:0000313" key="1">
    <source>
        <dbReference type="EMBL" id="KAB8186936.1"/>
    </source>
</evidence>
<dbReference type="RefSeq" id="WP_139637600.1">
    <property type="nucleotide sequence ID" value="NZ_VDLX02000028.1"/>
</dbReference>
<sequence>MNPRVPSANQRATEVVKHFAAAIEHLGRALHAVERGDWDRARNHLTRVAERASITDVCLNVGYPDAKATLAAMRERLPKEWADPIAAFLAEGASDV</sequence>
<keyword evidence="2" id="KW-1185">Reference proteome</keyword>